<dbReference type="InterPro" id="IPR011989">
    <property type="entry name" value="ARM-like"/>
</dbReference>
<dbReference type="InterPro" id="IPR009028">
    <property type="entry name" value="Coatomer/calthrin_app_sub_C"/>
</dbReference>
<dbReference type="Pfam" id="PF02296">
    <property type="entry name" value="Alpha_adaptin_C"/>
    <property type="match status" value="1"/>
</dbReference>
<dbReference type="PIRSF" id="PIRSF037091">
    <property type="entry name" value="AP2_complex_alpha"/>
    <property type="match status" value="1"/>
</dbReference>
<reference evidence="9 10" key="1">
    <citation type="journal article" date="2024" name="Nat. Commun.">
        <title>Phylogenomics reveals the evolutionary origins of lichenization in chlorophyte algae.</title>
        <authorList>
            <person name="Puginier C."/>
            <person name="Libourel C."/>
            <person name="Otte J."/>
            <person name="Skaloud P."/>
            <person name="Haon M."/>
            <person name="Grisel S."/>
            <person name="Petersen M."/>
            <person name="Berrin J.G."/>
            <person name="Delaux P.M."/>
            <person name="Dal Grande F."/>
            <person name="Keller J."/>
        </authorList>
    </citation>
    <scope>NUCLEOTIDE SEQUENCE [LARGE SCALE GENOMIC DNA]</scope>
    <source>
        <strain evidence="9 10">SAG 216-7</strain>
    </source>
</reference>
<dbReference type="InterPro" id="IPR012295">
    <property type="entry name" value="TBP_dom_sf"/>
</dbReference>
<dbReference type="InterPro" id="IPR017104">
    <property type="entry name" value="AP2_complex_asu"/>
</dbReference>
<evidence type="ECO:0000256" key="5">
    <source>
        <dbReference type="ARBA" id="ARBA00023136"/>
    </source>
</evidence>
<protein>
    <recommendedName>
        <fullName evidence="7">AP-2 complex subunit alpha</fullName>
    </recommendedName>
</protein>
<evidence type="ECO:0000256" key="2">
    <source>
        <dbReference type="ARBA" id="ARBA00022448"/>
    </source>
</evidence>
<comment type="similarity">
    <text evidence="7">Belongs to the adaptor complexes large subunit family.</text>
</comment>
<accession>A0ABR2YZ52</accession>
<keyword evidence="10" id="KW-1185">Reference proteome</keyword>
<dbReference type="SUPFAM" id="SSF49348">
    <property type="entry name" value="Clathrin adaptor appendage domain"/>
    <property type="match status" value="1"/>
</dbReference>
<dbReference type="SUPFAM" id="SSF48371">
    <property type="entry name" value="ARM repeat"/>
    <property type="match status" value="1"/>
</dbReference>
<evidence type="ECO:0000256" key="4">
    <source>
        <dbReference type="ARBA" id="ARBA00022927"/>
    </source>
</evidence>
<keyword evidence="5 7" id="KW-0472">Membrane</keyword>
<name>A0ABR2YZ52_9CHLO</name>
<sequence length="1023" mass="111754">MAKLVNMRGLQVFIADIRNCQSKEQEKIRVDKELGKIRKKFASGNAITEYDRKKYVWKLLYIFMLGYEVEFGHKQAADLIPATKYAEKQVGYMACAILLNEKDEFLRLIINSVRNDLISRNEAFQCLALGFVGNVGGQEMASLLTTDVMNLLTNGAVRPIVRKKAATCLLRLIRKSPPEAELMPPELWSVKLAALLEERDLGVLLALVTLLLGIVSRSYEGYEALVPRIVRLLVRLNPERQRDSAGKTVPPDRTSVPPEYAYYGIPSPWLQVKCLRVLQYFPPPEDPAVGRALNEVLRRVITGSEVAKNVNKNNAQHAIVFEAIALALALEADPALLTAGVAMLGKFISVREPNIKYLGLENMVRLAEVPAVADTINRHRQSIINSLQDTDISIRRRALDLLFAMCNPNNVREIVGELLTYLQGAEFGMREELVLKTAVLAERFYPDLHWYVDSMLKLIERAGELASKDIWHSTVQLITNYPSLHEYAARKVLESLQDGASHDALVCCAGYVLGEYGRLVPEVPTHVQFALLQERFLTVSSETKGLLLTTYLKFLIADPDDANLKALAEEVFNKYSRYMDVELQQRAVEYLSLERQPELARANVTAMPPWEKRKSLLLRRMAEREGDDVDEVAHQPAWLQDDAPDDCAAADGTEAAAGIGNLSLHERAASNGAADFIGLDNGAPAASAAPAAPYANGNGHSPPAPAAAIPAAPASAAAAGPAAPAPARDPLEDLLSLSAGQAPEPPKPAPSAYDPFSVSGDAHALMGGAPPDTRPTGDIDAWYRKLCTSSSGVLYEDSNLQVGVKAQFQGSQGQLMFFFGNKCDAPLERLIFVVPPAVQFAFQQGAVPPLLEPKKQIQVPLVVACVAPFLAGPRAQIGYSMRGRTVSQSLALPVVAPKFCTPPDAPVAKEAFFQRWRAVEGPPLKIGERVSRITPVARAPLEALLTSLNLGVQHGIDPDADNLVAVATFSYMALGSQPQQVPVMVRVEVEKVQRLQFQVTVASTDGNTTSSLKDIICQLLAKL</sequence>
<comment type="caution">
    <text evidence="9">The sequence shown here is derived from an EMBL/GenBank/DDBJ whole genome shotgun (WGS) entry which is preliminary data.</text>
</comment>
<dbReference type="InterPro" id="IPR003164">
    <property type="entry name" value="Clathrin_a-adaptin_app_sub_C"/>
</dbReference>
<evidence type="ECO:0000256" key="6">
    <source>
        <dbReference type="ARBA" id="ARBA00023176"/>
    </source>
</evidence>
<dbReference type="PANTHER" id="PTHR22780">
    <property type="entry name" value="ADAPTIN, ALPHA/GAMMA/EPSILON"/>
    <property type="match status" value="1"/>
</dbReference>
<dbReference type="Pfam" id="PF01602">
    <property type="entry name" value="Adaptin_N"/>
    <property type="match status" value="1"/>
</dbReference>
<evidence type="ECO:0000256" key="1">
    <source>
        <dbReference type="ARBA" id="ARBA00004277"/>
    </source>
</evidence>
<dbReference type="InterPro" id="IPR002553">
    <property type="entry name" value="Clathrin/coatomer_adapt-like_N"/>
</dbReference>
<keyword evidence="3 7" id="KW-0254">Endocytosis</keyword>
<keyword evidence="4 7" id="KW-0653">Protein transport</keyword>
<evidence type="ECO:0000313" key="9">
    <source>
        <dbReference type="EMBL" id="KAK9916716.1"/>
    </source>
</evidence>
<dbReference type="InterPro" id="IPR008152">
    <property type="entry name" value="Clathrin_a/b/g-adaptin_app_Ig"/>
</dbReference>
<proteinExistence type="inferred from homology"/>
<keyword evidence="6 7" id="KW-0168">Coated pit</keyword>
<evidence type="ECO:0000259" key="8">
    <source>
        <dbReference type="SMART" id="SM00809"/>
    </source>
</evidence>
<dbReference type="Gene3D" id="1.25.10.10">
    <property type="entry name" value="Leucine-rich Repeat Variant"/>
    <property type="match status" value="1"/>
</dbReference>
<dbReference type="Proteomes" id="UP001491310">
    <property type="component" value="Unassembled WGS sequence"/>
</dbReference>
<dbReference type="Gene3D" id="3.30.310.10">
    <property type="entry name" value="TATA-Binding Protein"/>
    <property type="match status" value="1"/>
</dbReference>
<dbReference type="SUPFAM" id="SSF55711">
    <property type="entry name" value="Subdomain of clathrin and coatomer appendage domain"/>
    <property type="match status" value="1"/>
</dbReference>
<evidence type="ECO:0000256" key="7">
    <source>
        <dbReference type="PIRNR" id="PIRNR037091"/>
    </source>
</evidence>
<comment type="subunit">
    <text evidence="7">Adaptor protein complex 2 (AP-2) is a heterotetramer composed of two large adaptins (alpha-type and beta-type subunits), a medium adaptin (mu-type subunit) and a small adaptin (sigma-type subunit).</text>
</comment>
<dbReference type="InterPro" id="IPR016024">
    <property type="entry name" value="ARM-type_fold"/>
</dbReference>
<keyword evidence="2 7" id="KW-0813">Transport</keyword>
<comment type="subcellular location">
    <subcellularLocation>
        <location evidence="1">Membrane</location>
        <location evidence="1">Coated pit</location>
        <topology evidence="1">Peripheral membrane protein</topology>
        <orientation evidence="1">Cytoplasmic side</orientation>
    </subcellularLocation>
</comment>
<evidence type="ECO:0000313" key="10">
    <source>
        <dbReference type="Proteomes" id="UP001491310"/>
    </source>
</evidence>
<dbReference type="InterPro" id="IPR050840">
    <property type="entry name" value="Adaptor_Complx_Large_Subunit"/>
</dbReference>
<dbReference type="Pfam" id="PF02883">
    <property type="entry name" value="Alpha_adaptinC2"/>
    <property type="match status" value="1"/>
</dbReference>
<comment type="function">
    <text evidence="7">Subunit of the adaptor protein complex 2 (AP-2). Adaptor protein complexes function in protein transport via transport vesicles in different membrane traffic pathways. Adaptor protein complexes are vesicle coat components and appear to be involved in cargo selection and vesicle formation. AP-2 is involved in clathrin-dependent endocytosis in which cargo proteins are incorporated into vesicles surrounded by clathrin (clathrin-coated vesicles, CCVs) which are destined for fusion with the early endosome.</text>
</comment>
<dbReference type="Gene3D" id="2.60.40.1230">
    <property type="match status" value="1"/>
</dbReference>
<dbReference type="EMBL" id="JALJOT010000003">
    <property type="protein sequence ID" value="KAK9916716.1"/>
    <property type="molecule type" value="Genomic_DNA"/>
</dbReference>
<evidence type="ECO:0000256" key="3">
    <source>
        <dbReference type="ARBA" id="ARBA00022583"/>
    </source>
</evidence>
<feature type="domain" description="Clathrin adaptor alpha/beta/gamma-adaptin appendage Ig-like subdomain" evidence="8">
    <location>
        <begin position="784"/>
        <end position="893"/>
    </location>
</feature>
<dbReference type="InterPro" id="IPR013041">
    <property type="entry name" value="Clathrin_app_Ig-like_sf"/>
</dbReference>
<gene>
    <name evidence="9" type="ORF">WJX75_006197</name>
</gene>
<dbReference type="SMART" id="SM00809">
    <property type="entry name" value="Alpha_adaptinC2"/>
    <property type="match status" value="1"/>
</dbReference>
<organism evidence="9 10">
    <name type="scientific">Coccomyxa subellipsoidea</name>
    <dbReference type="NCBI Taxonomy" id="248742"/>
    <lineage>
        <taxon>Eukaryota</taxon>
        <taxon>Viridiplantae</taxon>
        <taxon>Chlorophyta</taxon>
        <taxon>core chlorophytes</taxon>
        <taxon>Trebouxiophyceae</taxon>
        <taxon>Trebouxiophyceae incertae sedis</taxon>
        <taxon>Coccomyxaceae</taxon>
        <taxon>Coccomyxa</taxon>
    </lineage>
</organism>